<organism evidence="1 2">
    <name type="scientific">Sphingopyxis flava</name>
    <dbReference type="NCBI Taxonomy" id="1507287"/>
    <lineage>
        <taxon>Bacteria</taxon>
        <taxon>Pseudomonadati</taxon>
        <taxon>Pseudomonadota</taxon>
        <taxon>Alphaproteobacteria</taxon>
        <taxon>Sphingomonadales</taxon>
        <taxon>Sphingomonadaceae</taxon>
        <taxon>Sphingopyxis</taxon>
    </lineage>
</organism>
<protein>
    <submittedName>
        <fullName evidence="1">Uncharacterized protein</fullName>
    </submittedName>
</protein>
<dbReference type="EMBL" id="FUYP01000018">
    <property type="protein sequence ID" value="SKB77626.1"/>
    <property type="molecule type" value="Genomic_DNA"/>
</dbReference>
<gene>
    <name evidence="1" type="ORF">SAMN06295937_10184</name>
</gene>
<evidence type="ECO:0000313" key="1">
    <source>
        <dbReference type="EMBL" id="SKB77626.1"/>
    </source>
</evidence>
<sequence length="46" mass="5299">MFESHDVIGAIGNENALDITARHVHLRSRIDERHTTFQKQDRIGGR</sequence>
<evidence type="ECO:0000313" key="2">
    <source>
        <dbReference type="Proteomes" id="UP000190044"/>
    </source>
</evidence>
<name>A0A1T5E1H0_9SPHN</name>
<proteinExistence type="predicted"/>
<dbReference type="Proteomes" id="UP000190044">
    <property type="component" value="Unassembled WGS sequence"/>
</dbReference>
<keyword evidence="2" id="KW-1185">Reference proteome</keyword>
<accession>A0A1T5E1H0</accession>
<reference evidence="2" key="1">
    <citation type="submission" date="2017-02" db="EMBL/GenBank/DDBJ databases">
        <authorList>
            <person name="Varghese N."/>
            <person name="Submissions S."/>
        </authorList>
    </citation>
    <scope>NUCLEOTIDE SEQUENCE [LARGE SCALE GENOMIC DNA]</scope>
    <source>
        <strain evidence="2">R11H</strain>
    </source>
</reference>
<dbReference type="AlphaFoldDB" id="A0A1T5E1H0"/>